<proteinExistence type="predicted"/>
<dbReference type="EMBL" id="JANIIK010003496">
    <property type="protein sequence ID" value="KAJ3581159.1"/>
    <property type="molecule type" value="Genomic_DNA"/>
</dbReference>
<name>A0A9Q0D3K7_9TELE</name>
<keyword evidence="3" id="KW-1185">Reference proteome</keyword>
<organism evidence="2 3">
    <name type="scientific">Muraenolepis orangiensis</name>
    <name type="common">Patagonian moray cod</name>
    <dbReference type="NCBI Taxonomy" id="630683"/>
    <lineage>
        <taxon>Eukaryota</taxon>
        <taxon>Metazoa</taxon>
        <taxon>Chordata</taxon>
        <taxon>Craniata</taxon>
        <taxon>Vertebrata</taxon>
        <taxon>Euteleostomi</taxon>
        <taxon>Actinopterygii</taxon>
        <taxon>Neopterygii</taxon>
        <taxon>Teleostei</taxon>
        <taxon>Neoteleostei</taxon>
        <taxon>Acanthomorphata</taxon>
        <taxon>Zeiogadaria</taxon>
        <taxon>Gadariae</taxon>
        <taxon>Gadiformes</taxon>
        <taxon>Muraenolepidoidei</taxon>
        <taxon>Muraenolepididae</taxon>
        <taxon>Muraenolepis</taxon>
    </lineage>
</organism>
<comment type="caution">
    <text evidence="2">The sequence shown here is derived from an EMBL/GenBank/DDBJ whole genome shotgun (WGS) entry which is preliminary data.</text>
</comment>
<sequence>MDREKLHIPTEKSTGVSLRTGNALGRHGAGTHRYNDTGCIYRSTWAHGKRNGAAVIVHANRRYEGTFINNQ</sequence>
<feature type="region of interest" description="Disordered" evidence="1">
    <location>
        <begin position="1"/>
        <end position="29"/>
    </location>
</feature>
<feature type="compositionally biased region" description="Polar residues" evidence="1">
    <location>
        <begin position="11"/>
        <end position="20"/>
    </location>
</feature>
<accession>A0A9Q0D3K7</accession>
<evidence type="ECO:0000313" key="2">
    <source>
        <dbReference type="EMBL" id="KAJ3581159.1"/>
    </source>
</evidence>
<evidence type="ECO:0000313" key="3">
    <source>
        <dbReference type="Proteomes" id="UP001148018"/>
    </source>
</evidence>
<dbReference type="SUPFAM" id="SSF82185">
    <property type="entry name" value="Histone H3 K4-specific methyltransferase SET7/9 N-terminal domain"/>
    <property type="match status" value="1"/>
</dbReference>
<dbReference type="AlphaFoldDB" id="A0A9Q0D3K7"/>
<protein>
    <submittedName>
        <fullName evidence="2">Uncharacterized protein</fullName>
    </submittedName>
</protein>
<dbReference type="OrthoDB" id="423343at2759"/>
<evidence type="ECO:0000256" key="1">
    <source>
        <dbReference type="SAM" id="MobiDB-lite"/>
    </source>
</evidence>
<feature type="compositionally biased region" description="Basic and acidic residues" evidence="1">
    <location>
        <begin position="1"/>
        <end position="10"/>
    </location>
</feature>
<gene>
    <name evidence="2" type="ORF">NHX12_016981</name>
</gene>
<dbReference type="Proteomes" id="UP001148018">
    <property type="component" value="Unassembled WGS sequence"/>
</dbReference>
<reference evidence="2" key="1">
    <citation type="submission" date="2022-07" db="EMBL/GenBank/DDBJ databases">
        <title>Chromosome-level genome of Muraenolepis orangiensis.</title>
        <authorList>
            <person name="Kim J."/>
        </authorList>
    </citation>
    <scope>NUCLEOTIDE SEQUENCE</scope>
    <source>
        <strain evidence="2">KU_S4_2022</strain>
        <tissue evidence="2">Muscle</tissue>
    </source>
</reference>
<feature type="non-terminal residue" evidence="2">
    <location>
        <position position="1"/>
    </location>
</feature>
<dbReference type="Gene3D" id="2.20.110.10">
    <property type="entry name" value="Histone H3 K4-specific methyltransferase SET7/9 N-terminal domain"/>
    <property type="match status" value="1"/>
</dbReference>